<comment type="caution">
    <text evidence="2">The sequence shown here is derived from an EMBL/GenBank/DDBJ whole genome shotgun (WGS) entry which is preliminary data.</text>
</comment>
<keyword evidence="3" id="KW-1185">Reference proteome</keyword>
<protein>
    <submittedName>
        <fullName evidence="2">Uncharacterized protein</fullName>
    </submittedName>
</protein>
<feature type="non-terminal residue" evidence="2">
    <location>
        <position position="162"/>
    </location>
</feature>
<reference evidence="2 3" key="1">
    <citation type="submission" date="2021-05" db="EMBL/GenBank/DDBJ databases">
        <title>Genome Assembly of Synthetic Allotetraploid Brassica napus Reveals Homoeologous Exchanges between Subgenomes.</title>
        <authorList>
            <person name="Davis J.T."/>
        </authorList>
    </citation>
    <scope>NUCLEOTIDE SEQUENCE [LARGE SCALE GENOMIC DNA]</scope>
    <source>
        <strain evidence="3">cv. Da-Ae</strain>
        <tissue evidence="2">Seedling</tissue>
    </source>
</reference>
<dbReference type="Proteomes" id="UP000824890">
    <property type="component" value="Unassembled WGS sequence"/>
</dbReference>
<proteinExistence type="predicted"/>
<name>A0ABQ8CBP1_BRANA</name>
<sequence>SWSRGAKLIRVWEKIIIRSSICSSARNPERESILSWGSRGENDVGDSSTFPLRALPDEQGGNIARLPLSVLYDDYQQDGARRRRPFYAPPPRLTRVTPPAARTRPLPTAIDRGFLLSCFFFVTGIGSSLWRVPSNRFEVRCRVSSLIQPTFQDMNELDQEED</sequence>
<evidence type="ECO:0000313" key="2">
    <source>
        <dbReference type="EMBL" id="KAH0914478.1"/>
    </source>
</evidence>
<feature type="non-terminal residue" evidence="2">
    <location>
        <position position="1"/>
    </location>
</feature>
<feature type="region of interest" description="Disordered" evidence="1">
    <location>
        <begin position="36"/>
        <end position="56"/>
    </location>
</feature>
<gene>
    <name evidence="2" type="ORF">HID58_028924</name>
</gene>
<evidence type="ECO:0000313" key="3">
    <source>
        <dbReference type="Proteomes" id="UP000824890"/>
    </source>
</evidence>
<organism evidence="2 3">
    <name type="scientific">Brassica napus</name>
    <name type="common">Rape</name>
    <dbReference type="NCBI Taxonomy" id="3708"/>
    <lineage>
        <taxon>Eukaryota</taxon>
        <taxon>Viridiplantae</taxon>
        <taxon>Streptophyta</taxon>
        <taxon>Embryophyta</taxon>
        <taxon>Tracheophyta</taxon>
        <taxon>Spermatophyta</taxon>
        <taxon>Magnoliopsida</taxon>
        <taxon>eudicotyledons</taxon>
        <taxon>Gunneridae</taxon>
        <taxon>Pentapetalae</taxon>
        <taxon>rosids</taxon>
        <taxon>malvids</taxon>
        <taxon>Brassicales</taxon>
        <taxon>Brassicaceae</taxon>
        <taxon>Brassiceae</taxon>
        <taxon>Brassica</taxon>
    </lineage>
</organism>
<accession>A0ABQ8CBP1</accession>
<evidence type="ECO:0000256" key="1">
    <source>
        <dbReference type="SAM" id="MobiDB-lite"/>
    </source>
</evidence>
<dbReference type="EMBL" id="JAGKQM010000008">
    <property type="protein sequence ID" value="KAH0914478.1"/>
    <property type="molecule type" value="Genomic_DNA"/>
</dbReference>